<protein>
    <recommendedName>
        <fullName evidence="4">MFS transporter</fullName>
    </recommendedName>
</protein>
<dbReference type="EMBL" id="AP024329">
    <property type="protein sequence ID" value="BCQ35978.1"/>
    <property type="molecule type" value="Genomic_DNA"/>
</dbReference>
<organism evidence="2 3">
    <name type="scientific">Erwinia rhapontici</name>
    <name type="common">Pectobacterium rhapontici</name>
    <dbReference type="NCBI Taxonomy" id="55212"/>
    <lineage>
        <taxon>Bacteria</taxon>
        <taxon>Pseudomonadati</taxon>
        <taxon>Pseudomonadota</taxon>
        <taxon>Gammaproteobacteria</taxon>
        <taxon>Enterobacterales</taxon>
        <taxon>Erwiniaceae</taxon>
        <taxon>Erwinia</taxon>
    </lineage>
</organism>
<evidence type="ECO:0000313" key="2">
    <source>
        <dbReference type="EMBL" id="BCQ35978.1"/>
    </source>
</evidence>
<keyword evidence="1" id="KW-0472">Membrane</keyword>
<sequence>MRLFLFSLLGTIVGFGVTFALFPLLSDLIVGPVLSDDEMNQNVGLFLITAPLLTVIGALAGGFYQQHRCRKLKDT</sequence>
<evidence type="ECO:0000313" key="3">
    <source>
        <dbReference type="Proteomes" id="UP000677515"/>
    </source>
</evidence>
<reference evidence="2 3" key="1">
    <citation type="submission" date="2021-01" db="EMBL/GenBank/DDBJ databases">
        <title>Complete genome sequence of Erwinia rhapontici MAFF 311153.</title>
        <authorList>
            <person name="Morohoshi T."/>
            <person name="Someya N."/>
        </authorList>
    </citation>
    <scope>NUCLEOTIDE SEQUENCE [LARGE SCALE GENOMIC DNA]</scope>
    <source>
        <strain evidence="2 3">MAFF 311153</strain>
    </source>
</reference>
<feature type="transmembrane region" description="Helical" evidence="1">
    <location>
        <begin position="44"/>
        <end position="64"/>
    </location>
</feature>
<accession>A0ABM7N3G2</accession>
<evidence type="ECO:0008006" key="4">
    <source>
        <dbReference type="Google" id="ProtNLM"/>
    </source>
</evidence>
<evidence type="ECO:0000256" key="1">
    <source>
        <dbReference type="SAM" id="Phobius"/>
    </source>
</evidence>
<keyword evidence="3" id="KW-1185">Reference proteome</keyword>
<dbReference type="Proteomes" id="UP000677515">
    <property type="component" value="Chromosome"/>
</dbReference>
<name>A0ABM7N3G2_ERWRD</name>
<proteinExistence type="predicted"/>
<keyword evidence="1" id="KW-0812">Transmembrane</keyword>
<dbReference type="RefSeq" id="WP_212813141.1">
    <property type="nucleotide sequence ID" value="NZ_AP024329.1"/>
</dbReference>
<gene>
    <name evidence="2" type="ORF">ERHA53_33210</name>
</gene>
<keyword evidence="1" id="KW-1133">Transmembrane helix</keyword>